<dbReference type="Gene3D" id="2.180.10.10">
    <property type="entry name" value="RHS repeat-associated core"/>
    <property type="match status" value="1"/>
</dbReference>
<dbReference type="STRING" id="1220578.FPE01S_03_01410"/>
<dbReference type="EMBL" id="BBWV01000003">
    <property type="protein sequence ID" value="GAO44102.1"/>
    <property type="molecule type" value="Genomic_DNA"/>
</dbReference>
<comment type="caution">
    <text evidence="1">The sequence shown here is derived from an EMBL/GenBank/DDBJ whole genome shotgun (WGS) entry which is preliminary data.</text>
</comment>
<proteinExistence type="predicted"/>
<protein>
    <recommendedName>
        <fullName evidence="3">RHS repeat-associated core domain-containing protein</fullName>
    </recommendedName>
</protein>
<dbReference type="InterPro" id="IPR050708">
    <property type="entry name" value="T6SS_VgrG/RHS"/>
</dbReference>
<keyword evidence="2" id="KW-1185">Reference proteome</keyword>
<dbReference type="NCBIfam" id="TIGR03696">
    <property type="entry name" value="Rhs_assc_core"/>
    <property type="match status" value="1"/>
</dbReference>
<evidence type="ECO:0000313" key="2">
    <source>
        <dbReference type="Proteomes" id="UP000033121"/>
    </source>
</evidence>
<dbReference type="PANTHER" id="PTHR32305:SF15">
    <property type="entry name" value="PROTEIN RHSA-RELATED"/>
    <property type="match status" value="1"/>
</dbReference>
<organism evidence="1 2">
    <name type="scientific">Flavihumibacter petaseus NBRC 106054</name>
    <dbReference type="NCBI Taxonomy" id="1220578"/>
    <lineage>
        <taxon>Bacteria</taxon>
        <taxon>Pseudomonadati</taxon>
        <taxon>Bacteroidota</taxon>
        <taxon>Chitinophagia</taxon>
        <taxon>Chitinophagales</taxon>
        <taxon>Chitinophagaceae</taxon>
        <taxon>Flavihumibacter</taxon>
    </lineage>
</organism>
<dbReference type="Proteomes" id="UP000033121">
    <property type="component" value="Unassembled WGS sequence"/>
</dbReference>
<accession>A0A0E9N246</accession>
<sequence>MAGGDEGIKDDPVVMRLTGTSGSTGLLLNNTAAITFAAGTESSKTIKNIITLGIKEETPLVIPADFTAVVKVKIEYGPNASSVNTISSQTLTVTYTKAEGLKYNARNYFHFDGAAYVKITLVEVPSNLSGTIDVRNLIYVENEMRVTRYYKLSTNLATLKPATFTHTAPAAGADEMDVAWTWQAGTGHNAAQLEWSWVEDELITNYYSGGSLDSNLLFKLNATRIDLPYNRNSYKIPLLYGGKGKLFFRVRPVNQRTSGTRTDGPWSWVRSQAFNGHDSTLNWQSTITFAEEGKRKAVMQYYDGSLRSRQTVTKDNVTNTVVSGETLYDGQGRPAVQVLPVPGTGTTIKYTNDLNFFSGQLTLAEDPGKFFDLQPIATPNSLTTPMDTTRGAAKYYSALNPELATGSNNTIPKAEGFPYTYTRYTPDGTGRVMAKSGVGAAFQMGKGHETKYYYGSASQEMLDGLFGTEVGIYSHYFKNMVRDANGQMSISYVDMHGRTIATALAGESPANLAALDLNATSYPNQAGRYVTQNLLSGSTNLVKNNSIEAINTLLVPARGLYNFRYELNPQSLQLTVGTAVCYDCMYNLEISITDESGDTPPIVKKYNNINPTADDNCATAIKQFENDTTGTVSNIAQFAVTLEPGSYIVRKSLTLSEASLQKYREEYLTKAIGKTEQQVIDSLHAVMKVASGCATAPPVVTCKTCLDSLGTLGVYKTKYLNSIGNPAVTPQMDSSIKYNYKADSLACSRMCDTLSHDLEIKRLMMLADMMPYSGQYARDFVPVGTNAINLYNKYNIFSTYTPATQPFYKKPKNGNKVVDYYRTDDMIIDPVIHPDPANLNAKLNVTTKAEFEAMFTSSWAEQLLPYHPEYDKLLFAEANLAASYNWMTNFNRVTTYADATAKGYIFTSAANITDPLYSKVPAADKTIMATKVGTDLSGGLSIWQMAYGNVKCKDIISPDHQKACYLGAPKIPPYNDLTTAEKDQIWATFKTLYGNERDSSLIAYINSNNPLTDAQTLVDEKYILQFPLSNKQLAQQAGADWNWYPATTGGAPNLAGLPGGSTPQDVYASRCASYIDQWKKALERCAVLAAKPNKDAIITSITDGMKAVCIKGSDAANPYGSSNVAPTTPVDGSPRSFEEVINAVFAANSISIDSLCNPFVMEFPKPYGKGTAFIADQVTIVDTCNCNRFAQLKAEATAAGKDPNVLTSMNQYLSTAYGDTLTTALYSAMVLNCSKLSTTACIDSIIRTPISCAEVLTCDCALVNISGTCYKDCVKRVCTTTGSSFALSAPQPFPDFLKCGSMTASKCFDCAQISALVTEFKAIYPAPYDSGPDFAGTNLTPATLRNNILFEQFVNYRTGYQYSWIEYSKAATAATCNLANYASNSALHQSVICRPVKPLTDTTGLFVLDSACEKTYNTAVFAGQGIYQARKDLLLARFDSLYRDKCMSAKNIETFAVSDTVKEYHYTLYYYDMAGNLVKTVPPAGVRPDFGATFLNSVKTARAAGTSVPRTHLLVTNYRYNSLNAPVQQNSPDAKKSKFWYDRLGRLAVSQNAQQALDAEYSYTLYDVFGRITEVGQKPQTTVMTQTISQDTTALKDWVLTTGGVREQITQTVYDLPYGYSAQYPQGILYGAKLTQRNLRGRVSYATTMNLATDPLHYTGTFYTYDVHGNVDTLLQDYNGVAETGTTDRFKKVVYEYDLVSGKVNTVQYQPDLDDAFYHRYSYDAENRLTRVETSRDKVYWEEDARYNYFKHGPLARTELGQLKVQGLDYAYTLQGWLKGVNSTTVSDGTYDVGKDGKSGSSNVNTARDIFGFALHYYDGVENGNTWVDYLPIGTASNFARVDAGHSFVSLYNGNISAMTVNNAGLTRGVPANTNSLPLMYRYSYDQLNRLVGMQTYKGLTPATNTWTPEPLNDYKEVVKYDPNGNIVYYNRRGAPEIGKPLLMDSLSYVYWSGTNQLRQIRDNSGYTSNYTEDINHQAKTNNYLYDSTGNLVMDSSESNMAVTWTVYGKIATINKGGNIITYTYDATGNRITKTASGKTTLYVRDASGNVLAVYEKTASTAIKQTEVDLYGSSRLGILNELTVAPTAVALASGYNPAKVSVFSRSEKVFELSNHLGNVLVTITDKRTPVDAATDGNLDFYTANVVTAQDCYPFGMLMPGRTYNADLYKYGFNGKENDNDVKGIGNQQDYGMRIYDPRIGRFLSVDPISEKYPMLTPFQFSSDNPIQNIDIDGLEGGSSNGAPTTTNLYHVTTPENAESIIKKGFNATENGTYSNYSWFSPKSSATGTGVPFDQEKNVEIKVKGVDTKGAYVITNSKVAEIEQQAFKSLTQEFGSFNSLDEAKSALSSNKYNAFRRRFYGTKYNLLGQFMDNLKQPSYFLESEGTFAFSDAALKGKVQLWGFKGKAAGVLAKGLNGLKYAGKTLIVVGVATDIYEIATTQNISKTITRKAGGWAGATLGAEGGAAVGAWFGGWGAIPGAIIGGAIGYWSGEKVTETIYEKLETSGWVPSGKE</sequence>
<evidence type="ECO:0000313" key="1">
    <source>
        <dbReference type="EMBL" id="GAO44102.1"/>
    </source>
</evidence>
<reference evidence="1 2" key="1">
    <citation type="submission" date="2015-04" db="EMBL/GenBank/DDBJ databases">
        <title>Whole genome shotgun sequence of Flavihumibacter petaseus NBRC 106054.</title>
        <authorList>
            <person name="Miyazawa S."/>
            <person name="Hosoyama A."/>
            <person name="Hashimoto M."/>
            <person name="Noguchi M."/>
            <person name="Tsuchikane K."/>
            <person name="Ohji S."/>
            <person name="Yamazoe A."/>
            <person name="Ichikawa N."/>
            <person name="Kimura A."/>
            <person name="Fujita N."/>
        </authorList>
    </citation>
    <scope>NUCLEOTIDE SEQUENCE [LARGE SCALE GENOMIC DNA]</scope>
    <source>
        <strain evidence="1 2">NBRC 106054</strain>
    </source>
</reference>
<evidence type="ECO:0008006" key="3">
    <source>
        <dbReference type="Google" id="ProtNLM"/>
    </source>
</evidence>
<dbReference type="PANTHER" id="PTHR32305">
    <property type="match status" value="1"/>
</dbReference>
<gene>
    <name evidence="1" type="ORF">FPE01S_03_01410</name>
</gene>
<name>A0A0E9N246_9BACT</name>
<dbReference type="InterPro" id="IPR022385">
    <property type="entry name" value="Rhs_assc_core"/>
</dbReference>